<sequence>MLMSRDVHDQTYQFFIEEVPELLQIIETGLLTLRAERTPHKLHELMRAAHSLKGGAAIVGLESITTIAHRLEDIFRDLYDETLEIDADLEGLLLQAYDCLQVPLTEQIQTGHFNPESALTSADPIFTQIEAKLGDRLAQAIYHIPDSVDLNVDMVASVFTVDIADRLDYLHTIVANPQNYKIDEELRAQVEVFARFAEFLELPGFKAIAETTLAALLAHPDRALHIAELARADFQAGRSAVLAGDRAQGGSPSADLIALAENTIIDEIPLNLFDSTSVSLNLETLEETSSNLFEPAIASSNIKPAPPLSLEELLSKKPFTTQASDDSPTSSSATVLSQIPEHSSIQPVAKQEVQIRKQAQEQFSTNTSNISVRVDLTRLERMNNLLGELTINRNIFALENEQIQAAIQELLHRFERFQEATKQIQNISDMMLVASESTSRRHKIAASKFSLTEFDSLEMDRYGDLYSSLQDVLEEVAQLKEAVDDIAMFSGRSNRTIRQERQMLSQLRDELMWSRMLPIGNVLSHFPRMIRDMSTTYHKPVNLKLTGTEVQVEKAIVEKLYDPLLHLLRNAFDHGIEPPELRHQQGKLEQGEIEIRAYHHSNQTIIEVRDDGQGLNLERICLQALERGLLSPEQLAEVSTDELFETIFEPGFSTASQVSELSGRGVGLDVVKSELQSLKGNITVTSSPGQGTTFTLRLPFTLTIAKLLVCSMGFITVALPIDSIVRIIKTQGDRTDRAGERKFLTWQEQSVPVYQLIDLLEYNCPSPKTFSSNVASTISADNKTPPLLLLRREQQMFALEVDCLVAEQELAIKPFGAIVPPPNYISGCTVLGDGSLIPVINGAMLLEDFLKQSKTGKTATPHISQSLATDWHSINNTHFTPTVLVVDDSATARQALVFTLEKAGYRVLQARDGWEAIEQLHLCANVQLMICDVEMPNMNGFEFLDYRLQDPQLAKIPVAMLTTRSNRKHRDLAMALGASAYFTKPYIELELLSALKNIIGQA</sequence>
<dbReference type="InterPro" id="IPR002545">
    <property type="entry name" value="CheW-lke_dom"/>
</dbReference>
<evidence type="ECO:0000256" key="7">
    <source>
        <dbReference type="PROSITE-ProRule" id="PRU00110"/>
    </source>
</evidence>
<dbReference type="InterPro" id="IPR036097">
    <property type="entry name" value="HisK_dim/P_sf"/>
</dbReference>
<evidence type="ECO:0000256" key="9">
    <source>
        <dbReference type="SAM" id="MobiDB-lite"/>
    </source>
</evidence>
<dbReference type="Pfam" id="PF01627">
    <property type="entry name" value="Hpt"/>
    <property type="match status" value="1"/>
</dbReference>
<evidence type="ECO:0000256" key="4">
    <source>
        <dbReference type="ARBA" id="ARBA00022679"/>
    </source>
</evidence>
<dbReference type="SUPFAM" id="SSF47384">
    <property type="entry name" value="Homodimeric domain of signal transducing histidine kinase"/>
    <property type="match status" value="1"/>
</dbReference>
<feature type="domain" description="HPt" evidence="12">
    <location>
        <begin position="4"/>
        <end position="107"/>
    </location>
</feature>
<dbReference type="InterPro" id="IPR011006">
    <property type="entry name" value="CheY-like_superfamily"/>
</dbReference>
<dbReference type="CDD" id="cd00088">
    <property type="entry name" value="HPT"/>
    <property type="match status" value="1"/>
</dbReference>
<dbReference type="GO" id="GO:0000155">
    <property type="term" value="F:phosphorelay sensor kinase activity"/>
    <property type="evidence" value="ECO:0007669"/>
    <property type="project" value="InterPro"/>
</dbReference>
<dbReference type="SUPFAM" id="SSF50341">
    <property type="entry name" value="CheW-like"/>
    <property type="match status" value="1"/>
</dbReference>
<feature type="modified residue" description="Phosphohistidine" evidence="7">
    <location>
        <position position="50"/>
    </location>
</feature>
<evidence type="ECO:0000259" key="10">
    <source>
        <dbReference type="PROSITE" id="PS50109"/>
    </source>
</evidence>
<dbReference type="PROSITE" id="PS50110">
    <property type="entry name" value="RESPONSE_REGULATORY"/>
    <property type="match status" value="1"/>
</dbReference>
<dbReference type="InterPro" id="IPR036641">
    <property type="entry name" value="HPT_dom_sf"/>
</dbReference>
<dbReference type="PROSITE" id="PS50109">
    <property type="entry name" value="HIS_KIN"/>
    <property type="match status" value="1"/>
</dbReference>
<dbReference type="InterPro" id="IPR003594">
    <property type="entry name" value="HATPase_dom"/>
</dbReference>
<dbReference type="EC" id="2.7.13.3" evidence="2"/>
<dbReference type="Pfam" id="PF00072">
    <property type="entry name" value="Response_reg"/>
    <property type="match status" value="1"/>
</dbReference>
<dbReference type="Pfam" id="PF01584">
    <property type="entry name" value="CheW"/>
    <property type="match status" value="1"/>
</dbReference>
<keyword evidence="5 13" id="KW-0418">Kinase</keyword>
<evidence type="ECO:0000313" key="14">
    <source>
        <dbReference type="Proteomes" id="UP000076925"/>
    </source>
</evidence>
<dbReference type="Gene3D" id="1.10.287.560">
    <property type="entry name" value="Histidine kinase CheA-like, homodimeric domain"/>
    <property type="match status" value="1"/>
</dbReference>
<proteinExistence type="predicted"/>
<dbReference type="InterPro" id="IPR037006">
    <property type="entry name" value="CheA-like_homodim_sf"/>
</dbReference>
<dbReference type="InterPro" id="IPR051315">
    <property type="entry name" value="Bact_Chemotaxis_CheA"/>
</dbReference>
<dbReference type="InterPro" id="IPR008207">
    <property type="entry name" value="Sig_transdc_His_kin_Hpt_dom"/>
</dbReference>
<dbReference type="PRINTS" id="PR00344">
    <property type="entry name" value="BCTRLSENSOR"/>
</dbReference>
<dbReference type="PANTHER" id="PTHR43395">
    <property type="entry name" value="SENSOR HISTIDINE KINASE CHEA"/>
    <property type="match status" value="1"/>
</dbReference>
<evidence type="ECO:0000256" key="3">
    <source>
        <dbReference type="ARBA" id="ARBA00022553"/>
    </source>
</evidence>
<comment type="caution">
    <text evidence="13">The sequence shown here is derived from an EMBL/GenBank/DDBJ whole genome shotgun (WGS) entry which is preliminary data.</text>
</comment>
<feature type="domain" description="Histidine kinase" evidence="10">
    <location>
        <begin position="496"/>
        <end position="702"/>
    </location>
</feature>
<dbReference type="InterPro" id="IPR004105">
    <property type="entry name" value="CheA-like_dim"/>
</dbReference>
<dbReference type="SMART" id="SM00073">
    <property type="entry name" value="HPT"/>
    <property type="match status" value="1"/>
</dbReference>
<evidence type="ECO:0000256" key="2">
    <source>
        <dbReference type="ARBA" id="ARBA00012438"/>
    </source>
</evidence>
<dbReference type="InterPro" id="IPR004358">
    <property type="entry name" value="Sig_transdc_His_kin-like_C"/>
</dbReference>
<evidence type="ECO:0000259" key="12">
    <source>
        <dbReference type="PROSITE" id="PS50894"/>
    </source>
</evidence>
<accession>A0A139X241</accession>
<dbReference type="SMART" id="SM00387">
    <property type="entry name" value="HATPase_c"/>
    <property type="match status" value="1"/>
</dbReference>
<dbReference type="Gene3D" id="2.30.30.40">
    <property type="entry name" value="SH3 Domains"/>
    <property type="match status" value="1"/>
</dbReference>
<keyword evidence="3 8" id="KW-0597">Phosphoprotein</keyword>
<dbReference type="PANTHER" id="PTHR43395:SF1">
    <property type="entry name" value="CHEMOTAXIS PROTEIN CHEA"/>
    <property type="match status" value="1"/>
</dbReference>
<feature type="compositionally biased region" description="Low complexity" evidence="9">
    <location>
        <begin position="320"/>
        <end position="334"/>
    </location>
</feature>
<dbReference type="SUPFAM" id="SSF52172">
    <property type="entry name" value="CheY-like"/>
    <property type="match status" value="1"/>
</dbReference>
<protein>
    <recommendedName>
        <fullName evidence="2">histidine kinase</fullName>
        <ecNumber evidence="2">2.7.13.3</ecNumber>
    </recommendedName>
</protein>
<gene>
    <name evidence="13" type="ORF">WA1_35190</name>
</gene>
<evidence type="ECO:0000256" key="6">
    <source>
        <dbReference type="ARBA" id="ARBA00023012"/>
    </source>
</evidence>
<dbReference type="RefSeq" id="WP_017745967.1">
    <property type="nucleotide sequence ID" value="NZ_KQ976354.1"/>
</dbReference>
<evidence type="ECO:0000256" key="1">
    <source>
        <dbReference type="ARBA" id="ARBA00000085"/>
    </source>
</evidence>
<feature type="modified residue" description="4-aspartylphosphate" evidence="8">
    <location>
        <position position="932"/>
    </location>
</feature>
<feature type="compositionally biased region" description="Polar residues" evidence="9">
    <location>
        <begin position="335"/>
        <end position="344"/>
    </location>
</feature>
<keyword evidence="14" id="KW-1185">Reference proteome</keyword>
<feature type="domain" description="Response regulatory" evidence="11">
    <location>
        <begin position="882"/>
        <end position="999"/>
    </location>
</feature>
<dbReference type="InterPro" id="IPR005467">
    <property type="entry name" value="His_kinase_dom"/>
</dbReference>
<dbReference type="Gene3D" id="3.30.565.10">
    <property type="entry name" value="Histidine kinase-like ATPase, C-terminal domain"/>
    <property type="match status" value="1"/>
</dbReference>
<dbReference type="InterPro" id="IPR036890">
    <property type="entry name" value="HATPase_C_sf"/>
</dbReference>
<dbReference type="Gene3D" id="1.20.120.160">
    <property type="entry name" value="HPT domain"/>
    <property type="match status" value="1"/>
</dbReference>
<dbReference type="SMART" id="SM00448">
    <property type="entry name" value="REC"/>
    <property type="match status" value="1"/>
</dbReference>
<dbReference type="SUPFAM" id="SSF55874">
    <property type="entry name" value="ATPase domain of HSP90 chaperone/DNA topoisomerase II/histidine kinase"/>
    <property type="match status" value="1"/>
</dbReference>
<dbReference type="InterPro" id="IPR036061">
    <property type="entry name" value="CheW-like_dom_sf"/>
</dbReference>
<evidence type="ECO:0000256" key="5">
    <source>
        <dbReference type="ARBA" id="ARBA00022777"/>
    </source>
</evidence>
<dbReference type="STRING" id="128403.WA1_35190"/>
<comment type="catalytic activity">
    <reaction evidence="1">
        <text>ATP + protein L-histidine = ADP + protein N-phospho-L-histidine.</text>
        <dbReference type="EC" id="2.7.13.3"/>
    </reaction>
</comment>
<keyword evidence="4" id="KW-0808">Transferase</keyword>
<dbReference type="Pfam" id="PF02518">
    <property type="entry name" value="HATPase_c"/>
    <property type="match status" value="1"/>
</dbReference>
<name>A0A139X241_9CYAN</name>
<organism evidence="13 14">
    <name type="scientific">Scytonema hofmannii PCC 7110</name>
    <dbReference type="NCBI Taxonomy" id="128403"/>
    <lineage>
        <taxon>Bacteria</taxon>
        <taxon>Bacillati</taxon>
        <taxon>Cyanobacteriota</taxon>
        <taxon>Cyanophyceae</taxon>
        <taxon>Nostocales</taxon>
        <taxon>Scytonemataceae</taxon>
        <taxon>Scytonema</taxon>
    </lineage>
</organism>
<dbReference type="AlphaFoldDB" id="A0A139X241"/>
<keyword evidence="6" id="KW-0902">Two-component regulatory system</keyword>
<dbReference type="GO" id="GO:0005737">
    <property type="term" value="C:cytoplasm"/>
    <property type="evidence" value="ECO:0007669"/>
    <property type="project" value="InterPro"/>
</dbReference>
<dbReference type="FunFam" id="3.30.565.10:FF:000016">
    <property type="entry name" value="Chemotaxis protein CheA, putative"/>
    <property type="match status" value="1"/>
</dbReference>
<reference evidence="13 14" key="1">
    <citation type="journal article" date="2013" name="Genome Biol. Evol.">
        <title>Genomes of Stigonematalean cyanobacteria (subsection V) and the evolution of oxygenic photosynthesis from prokaryotes to plastids.</title>
        <authorList>
            <person name="Dagan T."/>
            <person name="Roettger M."/>
            <person name="Stucken K."/>
            <person name="Landan G."/>
            <person name="Koch R."/>
            <person name="Major P."/>
            <person name="Gould S.B."/>
            <person name="Goremykin V.V."/>
            <person name="Rippka R."/>
            <person name="Tandeau de Marsac N."/>
            <person name="Gugger M."/>
            <person name="Lockhart P.J."/>
            <person name="Allen J.F."/>
            <person name="Brune I."/>
            <person name="Maus I."/>
            <person name="Puhler A."/>
            <person name="Martin W.F."/>
        </authorList>
    </citation>
    <scope>NUCLEOTIDE SEQUENCE [LARGE SCALE GENOMIC DNA]</scope>
    <source>
        <strain evidence="13 14">PCC 7110</strain>
    </source>
</reference>
<dbReference type="CDD" id="cd16916">
    <property type="entry name" value="HATPase_CheA-like"/>
    <property type="match status" value="1"/>
</dbReference>
<dbReference type="SUPFAM" id="SSF47226">
    <property type="entry name" value="Histidine-containing phosphotransfer domain, HPT domain"/>
    <property type="match status" value="1"/>
</dbReference>
<dbReference type="PROSITE" id="PS50894">
    <property type="entry name" value="HPT"/>
    <property type="match status" value="1"/>
</dbReference>
<evidence type="ECO:0000313" key="13">
    <source>
        <dbReference type="EMBL" id="KYC38779.1"/>
    </source>
</evidence>
<dbReference type="InterPro" id="IPR001789">
    <property type="entry name" value="Sig_transdc_resp-reg_receiver"/>
</dbReference>
<dbReference type="SMART" id="SM00260">
    <property type="entry name" value="CheW"/>
    <property type="match status" value="1"/>
</dbReference>
<dbReference type="GO" id="GO:0006935">
    <property type="term" value="P:chemotaxis"/>
    <property type="evidence" value="ECO:0007669"/>
    <property type="project" value="InterPro"/>
</dbReference>
<dbReference type="Proteomes" id="UP000076925">
    <property type="component" value="Unassembled WGS sequence"/>
</dbReference>
<dbReference type="EMBL" id="ANNX02000039">
    <property type="protein sequence ID" value="KYC38779.1"/>
    <property type="molecule type" value="Genomic_DNA"/>
</dbReference>
<feature type="region of interest" description="Disordered" evidence="9">
    <location>
        <begin position="320"/>
        <end position="344"/>
    </location>
</feature>
<evidence type="ECO:0000256" key="8">
    <source>
        <dbReference type="PROSITE-ProRule" id="PRU00169"/>
    </source>
</evidence>
<evidence type="ECO:0000259" key="11">
    <source>
        <dbReference type="PROSITE" id="PS50110"/>
    </source>
</evidence>
<dbReference type="Gene3D" id="3.40.50.2300">
    <property type="match status" value="1"/>
</dbReference>
<dbReference type="SMART" id="SM01231">
    <property type="entry name" value="H-kinase_dim"/>
    <property type="match status" value="1"/>
</dbReference>